<feature type="transmembrane region" description="Helical" evidence="1">
    <location>
        <begin position="24"/>
        <end position="44"/>
    </location>
</feature>
<dbReference type="EMBL" id="JARJCW010000026">
    <property type="protein sequence ID" value="KAJ7211144.1"/>
    <property type="molecule type" value="Genomic_DNA"/>
</dbReference>
<evidence type="ECO:0000256" key="1">
    <source>
        <dbReference type="SAM" id="Phobius"/>
    </source>
</evidence>
<accession>A0AAD6VFD9</accession>
<name>A0AAD6VFD9_9AGAR</name>
<protein>
    <submittedName>
        <fullName evidence="2">Uncharacterized protein</fullName>
    </submittedName>
</protein>
<sequence>MNAIAACFLAPHRALYHIWILPAFFSDYIHTVVIFTIILAASFSKFATTAASEKGDRANAQNDVPYEVV</sequence>
<keyword evidence="1" id="KW-0812">Transmembrane</keyword>
<keyword evidence="1" id="KW-0472">Membrane</keyword>
<evidence type="ECO:0000313" key="3">
    <source>
        <dbReference type="Proteomes" id="UP001219525"/>
    </source>
</evidence>
<reference evidence="2" key="1">
    <citation type="submission" date="2023-03" db="EMBL/GenBank/DDBJ databases">
        <title>Massive genome expansion in bonnet fungi (Mycena s.s.) driven by repeated elements and novel gene families across ecological guilds.</title>
        <authorList>
            <consortium name="Lawrence Berkeley National Laboratory"/>
            <person name="Harder C.B."/>
            <person name="Miyauchi S."/>
            <person name="Viragh M."/>
            <person name="Kuo A."/>
            <person name="Thoen E."/>
            <person name="Andreopoulos B."/>
            <person name="Lu D."/>
            <person name="Skrede I."/>
            <person name="Drula E."/>
            <person name="Henrissat B."/>
            <person name="Morin E."/>
            <person name="Kohler A."/>
            <person name="Barry K."/>
            <person name="LaButti K."/>
            <person name="Morin E."/>
            <person name="Salamov A."/>
            <person name="Lipzen A."/>
            <person name="Mereny Z."/>
            <person name="Hegedus B."/>
            <person name="Baldrian P."/>
            <person name="Stursova M."/>
            <person name="Weitz H."/>
            <person name="Taylor A."/>
            <person name="Grigoriev I.V."/>
            <person name="Nagy L.G."/>
            <person name="Martin F."/>
            <person name="Kauserud H."/>
        </authorList>
    </citation>
    <scope>NUCLEOTIDE SEQUENCE</scope>
    <source>
        <strain evidence="2">9144</strain>
    </source>
</reference>
<proteinExistence type="predicted"/>
<keyword evidence="1" id="KW-1133">Transmembrane helix</keyword>
<gene>
    <name evidence="2" type="ORF">GGX14DRAFT_565016</name>
</gene>
<evidence type="ECO:0000313" key="2">
    <source>
        <dbReference type="EMBL" id="KAJ7211144.1"/>
    </source>
</evidence>
<comment type="caution">
    <text evidence="2">The sequence shown here is derived from an EMBL/GenBank/DDBJ whole genome shotgun (WGS) entry which is preliminary data.</text>
</comment>
<organism evidence="2 3">
    <name type="scientific">Mycena pura</name>
    <dbReference type="NCBI Taxonomy" id="153505"/>
    <lineage>
        <taxon>Eukaryota</taxon>
        <taxon>Fungi</taxon>
        <taxon>Dikarya</taxon>
        <taxon>Basidiomycota</taxon>
        <taxon>Agaricomycotina</taxon>
        <taxon>Agaricomycetes</taxon>
        <taxon>Agaricomycetidae</taxon>
        <taxon>Agaricales</taxon>
        <taxon>Marasmiineae</taxon>
        <taxon>Mycenaceae</taxon>
        <taxon>Mycena</taxon>
    </lineage>
</organism>
<dbReference type="Proteomes" id="UP001219525">
    <property type="component" value="Unassembled WGS sequence"/>
</dbReference>
<dbReference type="AlphaFoldDB" id="A0AAD6VFD9"/>
<keyword evidence="3" id="KW-1185">Reference proteome</keyword>